<accession>A0Y8Z5</accession>
<name>A0Y8Z5_9GAMM</name>
<dbReference type="InterPro" id="IPR036255">
    <property type="entry name" value="YgfB-like_sf"/>
</dbReference>
<evidence type="ECO:0000313" key="2">
    <source>
        <dbReference type="Proteomes" id="UP000004931"/>
    </source>
</evidence>
<evidence type="ECO:0000313" key="1">
    <source>
        <dbReference type="EMBL" id="EAW32599.1"/>
    </source>
</evidence>
<organism evidence="1 2">
    <name type="scientific">marine gamma proteobacterium HTCC2143</name>
    <dbReference type="NCBI Taxonomy" id="247633"/>
    <lineage>
        <taxon>Bacteria</taxon>
        <taxon>Pseudomonadati</taxon>
        <taxon>Pseudomonadota</taxon>
        <taxon>Gammaproteobacteria</taxon>
        <taxon>Cellvibrionales</taxon>
        <taxon>Spongiibacteraceae</taxon>
        <taxon>BD1-7 clade</taxon>
    </lineage>
</organism>
<protein>
    <submittedName>
        <fullName evidence="1">Predicted metal-binding protein</fullName>
    </submittedName>
</protein>
<dbReference type="EMBL" id="AAVT01000001">
    <property type="protein sequence ID" value="EAW32599.1"/>
    <property type="molecule type" value="Genomic_DNA"/>
</dbReference>
<sequence>MTFNKQQEKSLRETLEQLQGHEAVISFHQLQGFLFAVACSPELIKPSEWFDLIWLNDEPQFDNETEARDFFSQVVSLAVYIAERAQQRRFLPFDSIYSERWQNELAEWCEGLLMGHQYLEDVWLITIDDVNDIAMTDDIDASLNLAATFADAASARQLSFDDEVDLGSDHLAQAYELFSKVLNTYATMGGIWADGSWDFNAEQLFLALEPVAHDEPCPCGSGIHFSSCCLH</sequence>
<dbReference type="NCBIfam" id="TIGR02292">
    <property type="entry name" value="ygfB_yecA"/>
    <property type="match status" value="1"/>
</dbReference>
<comment type="caution">
    <text evidence="1">The sequence shown here is derived from an EMBL/GenBank/DDBJ whole genome shotgun (WGS) entry which is preliminary data.</text>
</comment>
<dbReference type="InterPro" id="IPR011978">
    <property type="entry name" value="YgfB-like"/>
</dbReference>
<dbReference type="Gene3D" id="1.20.120.740">
    <property type="entry name" value="YgfB uncharacterised protein family UPF0149, PF03695"/>
    <property type="match status" value="1"/>
</dbReference>
<proteinExistence type="predicted"/>
<dbReference type="OrthoDB" id="570299at2"/>
<reference evidence="1 2" key="1">
    <citation type="journal article" date="2010" name="J. Bacteriol.">
        <title>Genome sequence of the oligotrophic marine Gammaproteobacterium HTCC2143, isolated from the Oregon Coast.</title>
        <authorList>
            <person name="Oh H.M."/>
            <person name="Kang I."/>
            <person name="Ferriera S."/>
            <person name="Giovannoni S.J."/>
            <person name="Cho J.C."/>
        </authorList>
    </citation>
    <scope>NUCLEOTIDE SEQUENCE [LARGE SCALE GENOMIC DNA]</scope>
    <source>
        <strain evidence="1 2">HTCC2143</strain>
    </source>
</reference>
<dbReference type="Pfam" id="PF02810">
    <property type="entry name" value="SEC-C"/>
    <property type="match status" value="1"/>
</dbReference>
<dbReference type="eggNOG" id="COG3012">
    <property type="taxonomic scope" value="Bacteria"/>
</dbReference>
<dbReference type="SUPFAM" id="SSF101327">
    <property type="entry name" value="YgfB-like"/>
    <property type="match status" value="1"/>
</dbReference>
<dbReference type="STRING" id="247633.GP2143_15126"/>
<dbReference type="InterPro" id="IPR004027">
    <property type="entry name" value="SEC_C_motif"/>
</dbReference>
<dbReference type="Proteomes" id="UP000004931">
    <property type="component" value="Unassembled WGS sequence"/>
</dbReference>
<keyword evidence="2" id="KW-1185">Reference proteome</keyword>
<dbReference type="AlphaFoldDB" id="A0Y8Z5"/>
<gene>
    <name evidence="1" type="ORF">GP2143_15126</name>
</gene>
<dbReference type="Pfam" id="PF03695">
    <property type="entry name" value="UPF0149"/>
    <property type="match status" value="1"/>
</dbReference>